<proteinExistence type="inferred from homology"/>
<evidence type="ECO:0000256" key="1">
    <source>
        <dbReference type="ARBA" id="ARBA00006153"/>
    </source>
</evidence>
<dbReference type="CDD" id="cd03884">
    <property type="entry name" value="M20_bAS"/>
    <property type="match status" value="1"/>
</dbReference>
<dbReference type="PIRSF" id="PIRSF001235">
    <property type="entry name" value="Amidase_carbamoylase"/>
    <property type="match status" value="1"/>
</dbReference>
<evidence type="ECO:0000313" key="4">
    <source>
        <dbReference type="EMBL" id="MBM7631718.1"/>
    </source>
</evidence>
<keyword evidence="2 4" id="KW-0378">Hydrolase</keyword>
<accession>A0ABS2P8H3</accession>
<organism evidence="4 5">
    <name type="scientific">Geomicrobium sediminis</name>
    <dbReference type="NCBI Taxonomy" id="1347788"/>
    <lineage>
        <taxon>Bacteria</taxon>
        <taxon>Bacillati</taxon>
        <taxon>Bacillota</taxon>
        <taxon>Bacilli</taxon>
        <taxon>Bacillales</taxon>
        <taxon>Geomicrobium</taxon>
    </lineage>
</organism>
<reference evidence="4 5" key="1">
    <citation type="submission" date="2021-01" db="EMBL/GenBank/DDBJ databases">
        <title>Genomic Encyclopedia of Type Strains, Phase IV (KMG-IV): sequencing the most valuable type-strain genomes for metagenomic binning, comparative biology and taxonomic classification.</title>
        <authorList>
            <person name="Goeker M."/>
        </authorList>
    </citation>
    <scope>NUCLEOTIDE SEQUENCE [LARGE SCALE GENOMIC DNA]</scope>
    <source>
        <strain evidence="4 5">DSM 25540</strain>
    </source>
</reference>
<dbReference type="SUPFAM" id="SSF55031">
    <property type="entry name" value="Bacterial exopeptidase dimerisation domain"/>
    <property type="match status" value="1"/>
</dbReference>
<dbReference type="Proteomes" id="UP000741863">
    <property type="component" value="Unassembled WGS sequence"/>
</dbReference>
<dbReference type="PANTHER" id="PTHR32494:SF5">
    <property type="entry name" value="ALLANTOATE AMIDOHYDROLASE"/>
    <property type="match status" value="1"/>
</dbReference>
<dbReference type="EMBL" id="JAFBEC010000002">
    <property type="protein sequence ID" value="MBM7631718.1"/>
    <property type="molecule type" value="Genomic_DNA"/>
</dbReference>
<dbReference type="GO" id="GO:0047652">
    <property type="term" value="F:allantoate deiminase activity"/>
    <property type="evidence" value="ECO:0007669"/>
    <property type="project" value="UniProtKB-EC"/>
</dbReference>
<dbReference type="SUPFAM" id="SSF53187">
    <property type="entry name" value="Zn-dependent exopeptidases"/>
    <property type="match status" value="1"/>
</dbReference>
<dbReference type="InterPro" id="IPR036264">
    <property type="entry name" value="Bact_exopeptidase_dim_dom"/>
</dbReference>
<sequence>MKQQSLLNQSTTVQSILDWLHTFGKSSDTGNTRLLYSNDWMNAQNALFDQFQQSSLTPYFDDVGNLFGRVEGINRNHKEAILVGSHIDTVIDGGKYDGVYGIAAAWIAVRELLEQHGRPLQTIEVASLCEEEGSRFPLTFWGSGNITNKHKQIVSTEIVDHEDVSLYSAMIEKGFGLGRYPQPYRGDLSHFLEVHIEQGCVLEQDHQDIGIVQSIVGQRRYTIVVNGKSDHAGTTPMNRRVDAMESAASLMTSFTQIARRLDDDLVSTVGKIEAKPNTPNVICHQVTFSLDVRHPSVTTLELYEQEMNTLIAQLEREKRVNVHVNRWTNVKPVNMDASLVELAYKESERLNYQTKFMHSGAGHDAQIFGTHCKTSLLFVPSKDGISHSPKEFTAEHHLRAGVDVLKSMIYTLAYEKRSSYHDESSLS</sequence>
<evidence type="ECO:0000313" key="5">
    <source>
        <dbReference type="Proteomes" id="UP000741863"/>
    </source>
</evidence>
<gene>
    <name evidence="4" type="ORF">JOD17_000810</name>
</gene>
<dbReference type="Gene3D" id="3.30.70.360">
    <property type="match status" value="1"/>
</dbReference>
<dbReference type="Pfam" id="PF01546">
    <property type="entry name" value="Peptidase_M20"/>
    <property type="match status" value="1"/>
</dbReference>
<dbReference type="EC" id="3.5.3.9" evidence="4"/>
<dbReference type="NCBIfam" id="TIGR01879">
    <property type="entry name" value="hydantase"/>
    <property type="match status" value="1"/>
</dbReference>
<name>A0ABS2P8H3_9BACL</name>
<evidence type="ECO:0000256" key="2">
    <source>
        <dbReference type="ARBA" id="ARBA00022801"/>
    </source>
</evidence>
<feature type="domain" description="Peptidase M20 dimerisation" evidence="3">
    <location>
        <begin position="217"/>
        <end position="316"/>
    </location>
</feature>
<dbReference type="InterPro" id="IPR011650">
    <property type="entry name" value="Peptidase_M20_dimer"/>
</dbReference>
<dbReference type="Pfam" id="PF07687">
    <property type="entry name" value="M20_dimer"/>
    <property type="match status" value="1"/>
</dbReference>
<evidence type="ECO:0000259" key="3">
    <source>
        <dbReference type="Pfam" id="PF07687"/>
    </source>
</evidence>
<dbReference type="InterPro" id="IPR010158">
    <property type="entry name" value="Amidase_Cbmase"/>
</dbReference>
<comment type="caution">
    <text evidence="4">The sequence shown here is derived from an EMBL/GenBank/DDBJ whole genome shotgun (WGS) entry which is preliminary data.</text>
</comment>
<dbReference type="Gene3D" id="3.40.630.10">
    <property type="entry name" value="Zn peptidases"/>
    <property type="match status" value="1"/>
</dbReference>
<dbReference type="RefSeq" id="WP_204695798.1">
    <property type="nucleotide sequence ID" value="NZ_JAFBEC010000002.1"/>
</dbReference>
<comment type="similarity">
    <text evidence="1">Belongs to the peptidase M20 family.</text>
</comment>
<dbReference type="PANTHER" id="PTHR32494">
    <property type="entry name" value="ALLANTOATE DEIMINASE-RELATED"/>
    <property type="match status" value="1"/>
</dbReference>
<protein>
    <submittedName>
        <fullName evidence="4">Allantoate deiminase</fullName>
        <ecNumber evidence="4">3.5.3.9</ecNumber>
    </submittedName>
</protein>
<dbReference type="InterPro" id="IPR002933">
    <property type="entry name" value="Peptidase_M20"/>
</dbReference>
<keyword evidence="5" id="KW-1185">Reference proteome</keyword>